<feature type="domain" description="Glycosyltransferase subfamily 4-like N-terminal" evidence="5">
    <location>
        <begin position="91"/>
        <end position="214"/>
    </location>
</feature>
<name>A0A367QKD9_9NOSO</name>
<dbReference type="GO" id="GO:0016757">
    <property type="term" value="F:glycosyltransferase activity"/>
    <property type="evidence" value="ECO:0007669"/>
    <property type="project" value="UniProtKB-KW"/>
</dbReference>
<comment type="similarity">
    <text evidence="1">Belongs to the glycosyltransferase group 1 family. Glycosyltransferase 4 subfamily.</text>
</comment>
<reference evidence="6" key="1">
    <citation type="submission" date="2016-04" db="EMBL/GenBank/DDBJ databases">
        <authorList>
            <person name="Tabuchi Yagui T.R."/>
        </authorList>
    </citation>
    <scope>NUCLEOTIDE SEQUENCE [LARGE SCALE GENOMIC DNA]</scope>
    <source>
        <strain evidence="6">NIES-26</strain>
    </source>
</reference>
<dbReference type="Pfam" id="PF00534">
    <property type="entry name" value="Glycos_transf_1"/>
    <property type="match status" value="1"/>
</dbReference>
<accession>A0A367QKD9</accession>
<evidence type="ECO:0000256" key="3">
    <source>
        <dbReference type="ARBA" id="ARBA00022679"/>
    </source>
</evidence>
<keyword evidence="2" id="KW-0328">Glycosyltransferase</keyword>
<dbReference type="AlphaFoldDB" id="A0A367QKD9"/>
<evidence type="ECO:0000256" key="2">
    <source>
        <dbReference type="ARBA" id="ARBA00022676"/>
    </source>
</evidence>
<dbReference type="PANTHER" id="PTHR12526">
    <property type="entry name" value="GLYCOSYLTRANSFERASE"/>
    <property type="match status" value="1"/>
</dbReference>
<feature type="domain" description="Glycosyl transferase family 1" evidence="4">
    <location>
        <begin position="217"/>
        <end position="388"/>
    </location>
</feature>
<evidence type="ECO:0000313" key="7">
    <source>
        <dbReference type="Proteomes" id="UP000252107"/>
    </source>
</evidence>
<dbReference type="InterPro" id="IPR001296">
    <property type="entry name" value="Glyco_trans_1"/>
</dbReference>
<sequence>MKIAFIVAKFPLLSETFILNQITGLIERGHEVDIYGMISNDNLKVHPAVEKYHLLTRTYYHPLLPKNYFWRLVKCLGLILVNFPRAPLKAPLVVLRSLNIFKYGRRAASLRLLYSVIRFLEAKPYDIIHCQFGTLALDCMIWQDIGAIQGKLITSFRGYDISWFIQQQGEHVYDSLFANGDFFLANCEYFKIKAMKLGCDEKKIVVHGSGVDCNQFTFKERHSHTDGKFRITTTGRLVEKKGIEYGIRAVAKLAKLGKDIEYNIIGDGCLKENLQQLIYSLNVADRVKLLGWKNQPEVIEILNNSDIFMALSVTAEDGNQDAPVNTLKEAMLMGLPVIATLHGGIPELVKDGVSGFLVPERDSDAIAEKLTYLIAHPEIWSSMGQAGRAFVEANYDMNKLNDELVQIYQQVLMQDLLVRQEEALASVAKLRYKA</sequence>
<keyword evidence="3" id="KW-0808">Transferase</keyword>
<organism evidence="6 7">
    <name type="scientific">Nostoc minutum NIES-26</name>
    <dbReference type="NCBI Taxonomy" id="1844469"/>
    <lineage>
        <taxon>Bacteria</taxon>
        <taxon>Bacillati</taxon>
        <taxon>Cyanobacteriota</taxon>
        <taxon>Cyanophyceae</taxon>
        <taxon>Nostocales</taxon>
        <taxon>Nostocaceae</taxon>
        <taxon>Nostoc</taxon>
    </lineage>
</organism>
<gene>
    <name evidence="6" type="ORF">A6770_03110</name>
</gene>
<dbReference type="PANTHER" id="PTHR12526:SF640">
    <property type="entry name" value="COLANIC ACID BIOSYNTHESIS GLYCOSYLTRANSFERASE WCAL-RELATED"/>
    <property type="match status" value="1"/>
</dbReference>
<proteinExistence type="inferred from homology"/>
<evidence type="ECO:0000256" key="1">
    <source>
        <dbReference type="ARBA" id="ARBA00009481"/>
    </source>
</evidence>
<dbReference type="Proteomes" id="UP000252107">
    <property type="component" value="Unassembled WGS sequence"/>
</dbReference>
<dbReference type="InterPro" id="IPR028098">
    <property type="entry name" value="Glyco_trans_4-like_N"/>
</dbReference>
<comment type="caution">
    <text evidence="6">The sequence shown here is derived from an EMBL/GenBank/DDBJ whole genome shotgun (WGS) entry which is preliminary data.</text>
</comment>
<dbReference type="Pfam" id="PF13439">
    <property type="entry name" value="Glyco_transf_4"/>
    <property type="match status" value="1"/>
</dbReference>
<dbReference type="SUPFAM" id="SSF53756">
    <property type="entry name" value="UDP-Glycosyltransferase/glycogen phosphorylase"/>
    <property type="match status" value="1"/>
</dbReference>
<evidence type="ECO:0000259" key="4">
    <source>
        <dbReference type="Pfam" id="PF00534"/>
    </source>
</evidence>
<dbReference type="Gene3D" id="3.40.50.2000">
    <property type="entry name" value="Glycogen Phosphorylase B"/>
    <property type="match status" value="2"/>
</dbReference>
<dbReference type="EMBL" id="LXQD01000317">
    <property type="protein sequence ID" value="RCJ24666.1"/>
    <property type="molecule type" value="Genomic_DNA"/>
</dbReference>
<evidence type="ECO:0000313" key="6">
    <source>
        <dbReference type="EMBL" id="RCJ24666.1"/>
    </source>
</evidence>
<evidence type="ECO:0000259" key="5">
    <source>
        <dbReference type="Pfam" id="PF13439"/>
    </source>
</evidence>
<keyword evidence="7" id="KW-1185">Reference proteome</keyword>
<protein>
    <submittedName>
        <fullName evidence="6">Colanic acid biosynthesis glycosyltransferase WcaL</fullName>
    </submittedName>
</protein>